<accession>A0ABV1BTZ8</accession>
<feature type="domain" description="DUF5717" evidence="2">
    <location>
        <begin position="1"/>
        <end position="870"/>
    </location>
</feature>
<dbReference type="EMBL" id="JBBMER010000002">
    <property type="protein sequence ID" value="MEQ2378948.1"/>
    <property type="molecule type" value="Genomic_DNA"/>
</dbReference>
<dbReference type="Pfam" id="PF18984">
    <property type="entry name" value="DUF5717_N"/>
    <property type="match status" value="1"/>
</dbReference>
<proteinExistence type="predicted"/>
<comment type="caution">
    <text evidence="3">The sequence shown here is derived from an EMBL/GenBank/DDBJ whole genome shotgun (WGS) entry which is preliminary data.</text>
</comment>
<organism evidence="3 4">
    <name type="scientific">[Lactobacillus] rogosae</name>
    <dbReference type="NCBI Taxonomy" id="706562"/>
    <lineage>
        <taxon>Bacteria</taxon>
        <taxon>Bacillati</taxon>
        <taxon>Bacillota</taxon>
        <taxon>Clostridia</taxon>
        <taxon>Lachnospirales</taxon>
        <taxon>Lachnospiraceae</taxon>
        <taxon>Lachnospira</taxon>
    </lineage>
</organism>
<dbReference type="InterPro" id="IPR043774">
    <property type="entry name" value="DUF5717_C"/>
</dbReference>
<evidence type="ECO:0000259" key="2">
    <source>
        <dbReference type="Pfam" id="PF18984"/>
    </source>
</evidence>
<protein>
    <submittedName>
        <fullName evidence="3">DUF5717 family protein</fullName>
    </submittedName>
</protein>
<feature type="domain" description="DUF5717" evidence="1">
    <location>
        <begin position="881"/>
        <end position="1178"/>
    </location>
</feature>
<dbReference type="InterPro" id="IPR043775">
    <property type="entry name" value="DUF5717_N"/>
</dbReference>
<dbReference type="RefSeq" id="WP_022503212.1">
    <property type="nucleotide sequence ID" value="NZ_DAWECI010000001.1"/>
</dbReference>
<evidence type="ECO:0000313" key="3">
    <source>
        <dbReference type="EMBL" id="MEQ2378948.1"/>
    </source>
</evidence>
<evidence type="ECO:0000259" key="1">
    <source>
        <dbReference type="Pfam" id="PF18983"/>
    </source>
</evidence>
<gene>
    <name evidence="3" type="ORF">WMO14_03485</name>
</gene>
<evidence type="ECO:0000313" key="4">
    <source>
        <dbReference type="Proteomes" id="UP001442364"/>
    </source>
</evidence>
<reference evidence="3 4" key="1">
    <citation type="submission" date="2024-03" db="EMBL/GenBank/DDBJ databases">
        <title>Human intestinal bacterial collection.</title>
        <authorList>
            <person name="Pauvert C."/>
            <person name="Hitch T.C.A."/>
            <person name="Clavel T."/>
        </authorList>
    </citation>
    <scope>NUCLEOTIDE SEQUENCE [LARGE SCALE GENOMIC DNA]</scope>
    <source>
        <strain evidence="3 4">CLA-AA-H255</strain>
    </source>
</reference>
<keyword evidence="4" id="KW-1185">Reference proteome</keyword>
<sequence length="1185" mass="138150">MREYINRLSRGKFRYDIPDIIQPDDVIIEDVICDTIHNAEFHIQAQDVIKGVVYSDNAKVTVLTPSFAGKDSDIKYVIDARGLSEGDSIEGEFTLVTNAGEKEVLYSFTAVKETVDTSLGKADNLFHFTNLVQVNKEEAVSLYRSDKFKKIFLQGDDVLNNLYDVLYDRENVYESMEEFLIAIKKKSALTFSVDNNIRDYNIDGANEKDSIIIEKNGWGYIKLDVQCEAPFIKMKRGIITSDDFIGDVYELDYIIDDKLLHAGNNYAYIIISSYSHQEVIEITINGKEIVNDSGFDEHREIRTAKSRLTAEYLQFRMKRITKQEWVINTNKILDRVRGLKKSDIIFDVLQAGVNFISGDDYNGSRILENIKDRVLSDVDNHIELYSLYLYVSTLERKDAGYTSDVAQIVTECYEHGYDSWVLLWILFYIDGQSENNKSIKLIRIKDCFNDGCISPVMYLEALNIYNAQPELLRLFNRFEIQVIAFGIKYNMITEKLAKQAAAVIANERITNKDNIEILKKLYTIYEEDDILEVLISHMVREGIAGEEAFPFYEKAVLRGIRITRLYEFYMASIKKDIKVRIPRIVLLYFTYDSGINYEWKSFLYANVVYNKAFYKDIYDSYEQMIELYLYEQLKAGCINNDLMYLYRQFLKPQLINNETAEYAVKLRFMYRVTADCSKVKAVIVKCGYMKEPAIYEMTGNDIYIPLYISNCSMAFICTDGVIRRNTVNYEIEKILEEPLDITLLDEYDIEEPYIALFRADYCRKKHIYNADTPSIYKKAAMVKGVTYEYRQLINSWLIEYYKEYYEGETFNDEYSDLIKDGLDINTAQGLIEILLEYGMYYEARELMERYGYTIVPAGKMFKFIVHELTASVNKESYKDILCEYVFRNHLYNELVLEYMVDNYNGSDKDMYRLWKSASDFGVNIKNLSERVISQYMFTQDKDYYDKLTQVFTDYYNKGASQLIAKAYIAYNSFLYFIKGKNVSDITFTVVKECYKDKIGIPVICLAAWLKKVSENIKELNKPDIKDTAQNILDELCAKEIIYDYYKRFNGVLNIPYNACGVTVIEYYGNPDNKVVINYKVNDAKEYASAVMKCDNCGVFTYRLSLFYNDKVIYNYTIGTDTNTKEYNILYDNLNDGDNKGRFDAINECLASEELRDMVTLKKLMESYAVEDYVTKQLFVPENMRQ</sequence>
<dbReference type="Proteomes" id="UP001442364">
    <property type="component" value="Unassembled WGS sequence"/>
</dbReference>
<name>A0ABV1BTZ8_9FIRM</name>
<dbReference type="Pfam" id="PF18983">
    <property type="entry name" value="DUF5717"/>
    <property type="match status" value="1"/>
</dbReference>